<reference evidence="2 3" key="1">
    <citation type="submission" date="2016-02" db="EMBL/GenBank/DDBJ databases">
        <authorList>
            <person name="Wen L."/>
            <person name="He K."/>
            <person name="Yang H."/>
        </authorList>
    </citation>
    <scope>NUCLEOTIDE SEQUENCE [LARGE SCALE GENOMIC DNA]</scope>
    <source>
        <strain evidence="2 3">MJR8628A</strain>
    </source>
</reference>
<evidence type="ECO:0008006" key="4">
    <source>
        <dbReference type="Google" id="ProtNLM"/>
    </source>
</evidence>
<gene>
    <name evidence="2" type="ORF">HMPREF3195_01719</name>
</gene>
<proteinExistence type="predicted"/>
<evidence type="ECO:0000313" key="2">
    <source>
        <dbReference type="EMBL" id="KXI10599.1"/>
    </source>
</evidence>
<comment type="caution">
    <text evidence="2">The sequence shown here is derived from an EMBL/GenBank/DDBJ whole genome shotgun (WGS) entry which is preliminary data.</text>
</comment>
<evidence type="ECO:0000313" key="3">
    <source>
        <dbReference type="Proteomes" id="UP000070326"/>
    </source>
</evidence>
<dbReference type="Proteomes" id="UP000070326">
    <property type="component" value="Unassembled WGS sequence"/>
</dbReference>
<dbReference type="EMBL" id="LSQZ01000087">
    <property type="protein sequence ID" value="KXI10599.1"/>
    <property type="molecule type" value="Genomic_DNA"/>
</dbReference>
<feature type="transmembrane region" description="Helical" evidence="1">
    <location>
        <begin position="62"/>
        <end position="86"/>
    </location>
</feature>
<accession>A0A135YMG8</accession>
<name>A0A135YMG8_9FIRM</name>
<feature type="transmembrane region" description="Helical" evidence="1">
    <location>
        <begin position="21"/>
        <end position="42"/>
    </location>
</feature>
<dbReference type="AlphaFoldDB" id="A0A135YMG8"/>
<sequence length="171" mass="19750">MITLFRRKTMKNILKIFIEDKLIVILIIALIFFSECGIPSIINFATNYRESLHGLTNNNHPYVFTAYNILEWVIILLLILYLLKILSLAKKGPFKNTLILQLNKVVYAFMLLTILSVIKDTLICADTGVTIFLLPMSGTTYILLIFAMLTYMVRYICKKSIEIKDYQDLTI</sequence>
<dbReference type="STRING" id="1261.HMPREF3195_01719"/>
<evidence type="ECO:0000256" key="1">
    <source>
        <dbReference type="SAM" id="Phobius"/>
    </source>
</evidence>
<keyword evidence="1" id="KW-0812">Transmembrane</keyword>
<keyword evidence="1" id="KW-0472">Membrane</keyword>
<keyword evidence="1" id="KW-1133">Transmembrane helix</keyword>
<organism evidence="2 3">
    <name type="scientific">Peptostreptococcus anaerobius</name>
    <dbReference type="NCBI Taxonomy" id="1261"/>
    <lineage>
        <taxon>Bacteria</taxon>
        <taxon>Bacillati</taxon>
        <taxon>Bacillota</taxon>
        <taxon>Clostridia</taxon>
        <taxon>Peptostreptococcales</taxon>
        <taxon>Peptostreptococcaceae</taxon>
        <taxon>Peptostreptococcus</taxon>
    </lineage>
</organism>
<feature type="transmembrane region" description="Helical" evidence="1">
    <location>
        <begin position="98"/>
        <end position="118"/>
    </location>
</feature>
<protein>
    <recommendedName>
        <fullName evidence="4">DUF2975 domain-containing protein</fullName>
    </recommendedName>
</protein>
<dbReference type="PATRIC" id="fig|1261.3.peg.1699"/>
<feature type="transmembrane region" description="Helical" evidence="1">
    <location>
        <begin position="138"/>
        <end position="157"/>
    </location>
</feature>